<gene>
    <name evidence="2" type="ORF">GCM10009863_37220</name>
</gene>
<name>A0ABN3Q8L8_9ACTN</name>
<sequence>MTWSARAAKAHASTWRKGSPPFSAACETDPARPAAPRRPAPLAGDPGTRPSGTPAPGPPAGRRSPRSSGKCPRRTDSRPARGHLCVAALCDGVHRGERSGRRERSERKERTYTPVRSGSRWCGTVGADPAG</sequence>
<protein>
    <submittedName>
        <fullName evidence="2">Uncharacterized protein</fullName>
    </submittedName>
</protein>
<accession>A0ABN3Q8L8</accession>
<comment type="caution">
    <text evidence="2">The sequence shown here is derived from an EMBL/GenBank/DDBJ whole genome shotgun (WGS) entry which is preliminary data.</text>
</comment>
<dbReference type="Proteomes" id="UP001501447">
    <property type="component" value="Unassembled WGS sequence"/>
</dbReference>
<feature type="compositionally biased region" description="Low complexity" evidence="1">
    <location>
        <begin position="40"/>
        <end position="52"/>
    </location>
</feature>
<evidence type="ECO:0000313" key="3">
    <source>
        <dbReference type="Proteomes" id="UP001501447"/>
    </source>
</evidence>
<keyword evidence="3" id="KW-1185">Reference proteome</keyword>
<feature type="region of interest" description="Disordered" evidence="1">
    <location>
        <begin position="1"/>
        <end position="131"/>
    </location>
</feature>
<feature type="compositionally biased region" description="Basic and acidic residues" evidence="1">
    <location>
        <begin position="92"/>
        <end position="111"/>
    </location>
</feature>
<evidence type="ECO:0000313" key="2">
    <source>
        <dbReference type="EMBL" id="GAA2619790.1"/>
    </source>
</evidence>
<feature type="compositionally biased region" description="Low complexity" evidence="1">
    <location>
        <begin position="60"/>
        <end position="69"/>
    </location>
</feature>
<organism evidence="2 3">
    <name type="scientific">Streptomyces axinellae</name>
    <dbReference type="NCBI Taxonomy" id="552788"/>
    <lineage>
        <taxon>Bacteria</taxon>
        <taxon>Bacillati</taxon>
        <taxon>Actinomycetota</taxon>
        <taxon>Actinomycetes</taxon>
        <taxon>Kitasatosporales</taxon>
        <taxon>Streptomycetaceae</taxon>
        <taxon>Streptomyces</taxon>
    </lineage>
</organism>
<reference evidence="2 3" key="1">
    <citation type="journal article" date="2019" name="Int. J. Syst. Evol. Microbiol.">
        <title>The Global Catalogue of Microorganisms (GCM) 10K type strain sequencing project: providing services to taxonomists for standard genome sequencing and annotation.</title>
        <authorList>
            <consortium name="The Broad Institute Genomics Platform"/>
            <consortium name="The Broad Institute Genome Sequencing Center for Infectious Disease"/>
            <person name="Wu L."/>
            <person name="Ma J."/>
        </authorList>
    </citation>
    <scope>NUCLEOTIDE SEQUENCE [LARGE SCALE GENOMIC DNA]</scope>
    <source>
        <strain evidence="2 3">JCM 16373</strain>
    </source>
</reference>
<dbReference type="EMBL" id="BAAARJ010000011">
    <property type="protein sequence ID" value="GAA2619790.1"/>
    <property type="molecule type" value="Genomic_DNA"/>
</dbReference>
<proteinExistence type="predicted"/>
<evidence type="ECO:0000256" key="1">
    <source>
        <dbReference type="SAM" id="MobiDB-lite"/>
    </source>
</evidence>